<reference evidence="8 9" key="1">
    <citation type="journal article" date="2018" name="Front. Microbiol.">
        <title>Genome-Wide Analysis of Corynespora cassiicola Leaf Fall Disease Putative Effectors.</title>
        <authorList>
            <person name="Lopez D."/>
            <person name="Ribeiro S."/>
            <person name="Label P."/>
            <person name="Fumanal B."/>
            <person name="Venisse J.S."/>
            <person name="Kohler A."/>
            <person name="de Oliveira R.R."/>
            <person name="Labutti K."/>
            <person name="Lipzen A."/>
            <person name="Lail K."/>
            <person name="Bauer D."/>
            <person name="Ohm R.A."/>
            <person name="Barry K.W."/>
            <person name="Spatafora J."/>
            <person name="Grigoriev I.V."/>
            <person name="Martin F.M."/>
            <person name="Pujade-Renaud V."/>
        </authorList>
    </citation>
    <scope>NUCLEOTIDE SEQUENCE [LARGE SCALE GENOMIC DNA]</scope>
    <source>
        <strain evidence="8 9">Philippines</strain>
    </source>
</reference>
<evidence type="ECO:0000256" key="4">
    <source>
        <dbReference type="ARBA" id="ARBA00022989"/>
    </source>
</evidence>
<sequence length="250" mass="28163">MLNRQRPRTFTYGQCVASIAGCHSETINIWSHLLGACWFTLDAIRSINAFINSPSPGGIVVIIYLAAFASCFWCSTMYHVLASHAQASFWQQVDHVGILIAIWASVMAFVLFSFEDQRGAQWTYVFLVTFAAILCAFRLTDLQGRHIRQRQSRIALHIVFGGLAVIPSLHSWFQYRGPARPNELLYPFWILVAINSMGGGIYAVRIFNKTGNRMGIPDVSHNIMHVFVVAGAFQYGQSLLRIYQTRILEA</sequence>
<keyword evidence="4 7" id="KW-1133">Transmembrane helix</keyword>
<protein>
    <recommendedName>
        <fullName evidence="10">Hly-III related protein</fullName>
    </recommendedName>
</protein>
<feature type="transmembrane region" description="Helical" evidence="7">
    <location>
        <begin position="59"/>
        <end position="81"/>
    </location>
</feature>
<dbReference type="GO" id="GO:0038023">
    <property type="term" value="F:signaling receptor activity"/>
    <property type="evidence" value="ECO:0007669"/>
    <property type="project" value="TreeGrafter"/>
</dbReference>
<dbReference type="GO" id="GO:0016020">
    <property type="term" value="C:membrane"/>
    <property type="evidence" value="ECO:0007669"/>
    <property type="project" value="UniProtKB-SubCell"/>
</dbReference>
<dbReference type="PROSITE" id="PS51257">
    <property type="entry name" value="PROKAR_LIPOPROTEIN"/>
    <property type="match status" value="1"/>
</dbReference>
<dbReference type="STRING" id="1448308.A0A2T2N089"/>
<feature type="binding site" evidence="6">
    <location>
        <position position="221"/>
    </location>
    <ligand>
        <name>Zn(2+)</name>
        <dbReference type="ChEBI" id="CHEBI:29105"/>
    </ligand>
</feature>
<keyword evidence="6" id="KW-0862">Zinc</keyword>
<feature type="binding site" evidence="6">
    <location>
        <position position="79"/>
    </location>
    <ligand>
        <name>Zn(2+)</name>
        <dbReference type="ChEBI" id="CHEBI:29105"/>
    </ligand>
</feature>
<feature type="transmembrane region" description="Helical" evidence="7">
    <location>
        <begin position="185"/>
        <end position="204"/>
    </location>
</feature>
<feature type="transmembrane region" description="Helical" evidence="7">
    <location>
        <begin position="120"/>
        <end position="142"/>
    </location>
</feature>
<dbReference type="PANTHER" id="PTHR20855:SF52">
    <property type="entry name" value="ADIPONECTIN RECEPTOR PROTEIN"/>
    <property type="match status" value="1"/>
</dbReference>
<evidence type="ECO:0008006" key="10">
    <source>
        <dbReference type="Google" id="ProtNLM"/>
    </source>
</evidence>
<dbReference type="Pfam" id="PF03006">
    <property type="entry name" value="HlyIII"/>
    <property type="match status" value="1"/>
</dbReference>
<dbReference type="EMBL" id="KZ678222">
    <property type="protein sequence ID" value="PSN58676.1"/>
    <property type="molecule type" value="Genomic_DNA"/>
</dbReference>
<gene>
    <name evidence="8" type="ORF">BS50DRAFT_566559</name>
</gene>
<organism evidence="8 9">
    <name type="scientific">Corynespora cassiicola Philippines</name>
    <dbReference type="NCBI Taxonomy" id="1448308"/>
    <lineage>
        <taxon>Eukaryota</taxon>
        <taxon>Fungi</taxon>
        <taxon>Dikarya</taxon>
        <taxon>Ascomycota</taxon>
        <taxon>Pezizomycotina</taxon>
        <taxon>Dothideomycetes</taxon>
        <taxon>Pleosporomycetidae</taxon>
        <taxon>Pleosporales</taxon>
        <taxon>Corynesporascaceae</taxon>
        <taxon>Corynespora</taxon>
    </lineage>
</organism>
<comment type="subcellular location">
    <subcellularLocation>
        <location evidence="1">Membrane</location>
        <topology evidence="1">Multi-pass membrane protein</topology>
    </subcellularLocation>
</comment>
<evidence type="ECO:0000256" key="7">
    <source>
        <dbReference type="SAM" id="Phobius"/>
    </source>
</evidence>
<feature type="transmembrane region" description="Helical" evidence="7">
    <location>
        <begin position="93"/>
        <end position="114"/>
    </location>
</feature>
<dbReference type="PANTHER" id="PTHR20855">
    <property type="entry name" value="ADIPOR/PROGESTIN RECEPTOR-RELATED"/>
    <property type="match status" value="1"/>
</dbReference>
<keyword evidence="9" id="KW-1185">Reference proteome</keyword>
<evidence type="ECO:0000256" key="2">
    <source>
        <dbReference type="ARBA" id="ARBA00007018"/>
    </source>
</evidence>
<evidence type="ECO:0000313" key="9">
    <source>
        <dbReference type="Proteomes" id="UP000240883"/>
    </source>
</evidence>
<feature type="transmembrane region" description="Helical" evidence="7">
    <location>
        <begin position="154"/>
        <end position="173"/>
    </location>
</feature>
<evidence type="ECO:0000256" key="6">
    <source>
        <dbReference type="PIRSR" id="PIRSR604254-1"/>
    </source>
</evidence>
<dbReference type="AlphaFoldDB" id="A0A2T2N089"/>
<keyword evidence="3 7" id="KW-0812">Transmembrane</keyword>
<feature type="binding site" evidence="6">
    <location>
        <position position="225"/>
    </location>
    <ligand>
        <name>Zn(2+)</name>
        <dbReference type="ChEBI" id="CHEBI:29105"/>
    </ligand>
</feature>
<dbReference type="OrthoDB" id="529367at2759"/>
<dbReference type="GO" id="GO:0046872">
    <property type="term" value="F:metal ion binding"/>
    <property type="evidence" value="ECO:0007669"/>
    <property type="project" value="UniProtKB-KW"/>
</dbReference>
<evidence type="ECO:0000256" key="3">
    <source>
        <dbReference type="ARBA" id="ARBA00022692"/>
    </source>
</evidence>
<keyword evidence="5 7" id="KW-0472">Membrane</keyword>
<dbReference type="InterPro" id="IPR004254">
    <property type="entry name" value="AdipoR/HlyIII-related"/>
</dbReference>
<evidence type="ECO:0000256" key="1">
    <source>
        <dbReference type="ARBA" id="ARBA00004141"/>
    </source>
</evidence>
<proteinExistence type="inferred from homology"/>
<evidence type="ECO:0000313" key="8">
    <source>
        <dbReference type="EMBL" id="PSN58676.1"/>
    </source>
</evidence>
<accession>A0A2T2N089</accession>
<keyword evidence="6" id="KW-0479">Metal-binding</keyword>
<name>A0A2T2N089_CORCC</name>
<dbReference type="Proteomes" id="UP000240883">
    <property type="component" value="Unassembled WGS sequence"/>
</dbReference>
<comment type="similarity">
    <text evidence="2">Belongs to the ADIPOR family.</text>
</comment>
<evidence type="ECO:0000256" key="5">
    <source>
        <dbReference type="ARBA" id="ARBA00023136"/>
    </source>
</evidence>